<evidence type="ECO:0000256" key="1">
    <source>
        <dbReference type="SAM" id="MobiDB-lite"/>
    </source>
</evidence>
<gene>
    <name evidence="2" type="ORF">BCV71DRAFT_273574</name>
</gene>
<organism evidence="2 3">
    <name type="scientific">Rhizopus microsporus</name>
    <dbReference type="NCBI Taxonomy" id="58291"/>
    <lineage>
        <taxon>Eukaryota</taxon>
        <taxon>Fungi</taxon>
        <taxon>Fungi incertae sedis</taxon>
        <taxon>Mucoromycota</taxon>
        <taxon>Mucoromycotina</taxon>
        <taxon>Mucoromycetes</taxon>
        <taxon>Mucorales</taxon>
        <taxon>Mucorineae</taxon>
        <taxon>Rhizopodaceae</taxon>
        <taxon>Rhizopus</taxon>
    </lineage>
</organism>
<evidence type="ECO:0000313" key="2">
    <source>
        <dbReference type="EMBL" id="ORE15596.1"/>
    </source>
</evidence>
<name>A0A1X0RU89_RHIZD</name>
<protein>
    <submittedName>
        <fullName evidence="2">Uncharacterized protein</fullName>
    </submittedName>
</protein>
<sequence length="259" mass="29240">MEIYSDKVHGRGTSNSGRGIIERSQSQGQTTNTRSNHLCRCFRLRLRSKFSFIQELDPADILRQYDGIEVCEQGRGNIVRDSSRTSDSNSENLQQLQRAIGLSSRSWNSKYNGKSPQQKEVQDRDVCSETNQEATGVLESIPRPQCTRNRCFSSKVTKEGTVYKLTMTINTQDSEKDKRRQSQGGSIDYAVVANPVLVGPTAEDETNENTDTNETQSTMVLSRIDVIFQKRMAEGLTIEDVDFLTQSTRKKTHKAYDHG</sequence>
<dbReference type="Proteomes" id="UP000242381">
    <property type="component" value="Unassembled WGS sequence"/>
</dbReference>
<dbReference type="OMA" id="THKAYDH"/>
<feature type="compositionally biased region" description="Polar residues" evidence="1">
    <location>
        <begin position="12"/>
        <end position="32"/>
    </location>
</feature>
<reference evidence="2 3" key="1">
    <citation type="journal article" date="2016" name="Proc. Natl. Acad. Sci. U.S.A.">
        <title>Lipid metabolic changes in an early divergent fungus govern the establishment of a mutualistic symbiosis with endobacteria.</title>
        <authorList>
            <person name="Lastovetsky O.A."/>
            <person name="Gaspar M.L."/>
            <person name="Mondo S.J."/>
            <person name="LaButti K.M."/>
            <person name="Sandor L."/>
            <person name="Grigoriev I.V."/>
            <person name="Henry S.A."/>
            <person name="Pawlowska T.E."/>
        </authorList>
    </citation>
    <scope>NUCLEOTIDE SEQUENCE [LARGE SCALE GENOMIC DNA]</scope>
    <source>
        <strain evidence="2 3">ATCC 11559</strain>
    </source>
</reference>
<feature type="region of interest" description="Disordered" evidence="1">
    <location>
        <begin position="105"/>
        <end position="128"/>
    </location>
</feature>
<feature type="region of interest" description="Disordered" evidence="1">
    <location>
        <begin position="1"/>
        <end position="32"/>
    </location>
</feature>
<dbReference type="AlphaFoldDB" id="A0A1X0RU89"/>
<dbReference type="EMBL" id="KV921417">
    <property type="protein sequence ID" value="ORE15596.1"/>
    <property type="molecule type" value="Genomic_DNA"/>
</dbReference>
<feature type="compositionally biased region" description="Polar residues" evidence="1">
    <location>
        <begin position="105"/>
        <end position="119"/>
    </location>
</feature>
<proteinExistence type="predicted"/>
<evidence type="ECO:0000313" key="3">
    <source>
        <dbReference type="Proteomes" id="UP000242381"/>
    </source>
</evidence>
<accession>A0A1X0RU89</accession>